<keyword evidence="5 7" id="KW-0418">Kinase</keyword>
<dbReference type="OrthoDB" id="151729at2"/>
<dbReference type="CDD" id="cd00075">
    <property type="entry name" value="HATPase"/>
    <property type="match status" value="1"/>
</dbReference>
<evidence type="ECO:0000259" key="6">
    <source>
        <dbReference type="PROSITE" id="PS50109"/>
    </source>
</evidence>
<dbReference type="AlphaFoldDB" id="A0A0H4X9C8"/>
<dbReference type="KEGG" id="mym:A176_007510"/>
<gene>
    <name evidence="7" type="ORF">A176_007510</name>
</gene>
<dbReference type="Gene3D" id="3.30.450.40">
    <property type="match status" value="2"/>
</dbReference>
<dbReference type="Gene3D" id="3.30.450.20">
    <property type="entry name" value="PAS domain"/>
    <property type="match status" value="1"/>
</dbReference>
<evidence type="ECO:0000256" key="3">
    <source>
        <dbReference type="ARBA" id="ARBA00022553"/>
    </source>
</evidence>
<dbReference type="SMART" id="SM00065">
    <property type="entry name" value="GAF"/>
    <property type="match status" value="1"/>
</dbReference>
<evidence type="ECO:0000313" key="7">
    <source>
        <dbReference type="EMBL" id="AKQ70598.1"/>
    </source>
</evidence>
<comment type="catalytic activity">
    <reaction evidence="1">
        <text>ATP + protein L-histidine = ADP + protein N-phospho-L-histidine.</text>
        <dbReference type="EC" id="2.7.13.3"/>
    </reaction>
</comment>
<accession>A0A0H4X9C8</accession>
<dbReference type="PANTHER" id="PTHR43047">
    <property type="entry name" value="TWO-COMPONENT HISTIDINE PROTEIN KINASE"/>
    <property type="match status" value="1"/>
</dbReference>
<dbReference type="SMART" id="SM00388">
    <property type="entry name" value="HisKA"/>
    <property type="match status" value="1"/>
</dbReference>
<evidence type="ECO:0000256" key="5">
    <source>
        <dbReference type="ARBA" id="ARBA00022777"/>
    </source>
</evidence>
<dbReference type="PANTHER" id="PTHR43047:SF72">
    <property type="entry name" value="OSMOSENSING HISTIDINE PROTEIN KINASE SLN1"/>
    <property type="match status" value="1"/>
</dbReference>
<dbReference type="Pfam" id="PF08448">
    <property type="entry name" value="PAS_4"/>
    <property type="match status" value="1"/>
</dbReference>
<protein>
    <recommendedName>
        <fullName evidence="2">histidine kinase</fullName>
        <ecNumber evidence="2">2.7.13.3</ecNumber>
    </recommendedName>
</protein>
<dbReference type="EC" id="2.7.13.3" evidence="2"/>
<evidence type="ECO:0000313" key="8">
    <source>
        <dbReference type="Proteomes" id="UP000009026"/>
    </source>
</evidence>
<dbReference type="PATRIC" id="fig|1297742.4.peg.7640"/>
<dbReference type="Gene3D" id="1.10.287.130">
    <property type="match status" value="1"/>
</dbReference>
<keyword evidence="8" id="KW-1185">Reference proteome</keyword>
<reference evidence="7 8" key="1">
    <citation type="journal article" date="2016" name="PLoS ONE">
        <title>Complete Genome Sequence and Comparative Genomics of a Novel Myxobacterium Myxococcus hansupus.</title>
        <authorList>
            <person name="Sharma G."/>
            <person name="Narwani T."/>
            <person name="Subramanian S."/>
        </authorList>
    </citation>
    <scope>NUCLEOTIDE SEQUENCE [LARGE SCALE GENOMIC DNA]</scope>
    <source>
        <strain evidence="8">mixupus</strain>
    </source>
</reference>
<dbReference type="SMART" id="SM00387">
    <property type="entry name" value="HATPase_c"/>
    <property type="match status" value="1"/>
</dbReference>
<dbReference type="SUPFAM" id="SSF55785">
    <property type="entry name" value="PYP-like sensor domain (PAS domain)"/>
    <property type="match status" value="1"/>
</dbReference>
<dbReference type="SUPFAM" id="SSF55781">
    <property type="entry name" value="GAF domain-like"/>
    <property type="match status" value="2"/>
</dbReference>
<dbReference type="Pfam" id="PF00512">
    <property type="entry name" value="HisKA"/>
    <property type="match status" value="1"/>
</dbReference>
<dbReference type="GO" id="GO:0005886">
    <property type="term" value="C:plasma membrane"/>
    <property type="evidence" value="ECO:0007669"/>
    <property type="project" value="TreeGrafter"/>
</dbReference>
<evidence type="ECO:0000256" key="1">
    <source>
        <dbReference type="ARBA" id="ARBA00000085"/>
    </source>
</evidence>
<keyword evidence="4" id="KW-0808">Transferase</keyword>
<dbReference type="RefSeq" id="WP_002633790.1">
    <property type="nucleotide sequence ID" value="NZ_CP012109.1"/>
</dbReference>
<name>A0A0H4X9C8_9BACT</name>
<dbReference type="InterPro" id="IPR036890">
    <property type="entry name" value="HATPase_C_sf"/>
</dbReference>
<dbReference type="SUPFAM" id="SSF55874">
    <property type="entry name" value="ATPase domain of HSP90 chaperone/DNA topoisomerase II/histidine kinase"/>
    <property type="match status" value="1"/>
</dbReference>
<dbReference type="PRINTS" id="PR00344">
    <property type="entry name" value="BCTRLSENSOR"/>
</dbReference>
<dbReference type="eggNOG" id="COG2203">
    <property type="taxonomic scope" value="Bacteria"/>
</dbReference>
<dbReference type="EMBL" id="CP012109">
    <property type="protein sequence ID" value="AKQ70598.1"/>
    <property type="molecule type" value="Genomic_DNA"/>
</dbReference>
<dbReference type="InterPro" id="IPR029016">
    <property type="entry name" value="GAF-like_dom_sf"/>
</dbReference>
<dbReference type="InterPro" id="IPR004358">
    <property type="entry name" value="Sig_transdc_His_kin-like_C"/>
</dbReference>
<evidence type="ECO:0000256" key="4">
    <source>
        <dbReference type="ARBA" id="ARBA00022679"/>
    </source>
</evidence>
<dbReference type="Gene3D" id="3.30.565.10">
    <property type="entry name" value="Histidine kinase-like ATPase, C-terminal domain"/>
    <property type="match status" value="1"/>
</dbReference>
<dbReference type="CDD" id="cd00082">
    <property type="entry name" value="HisKA"/>
    <property type="match status" value="1"/>
</dbReference>
<dbReference type="SUPFAM" id="SSF47384">
    <property type="entry name" value="Homodimeric domain of signal transducing histidine kinase"/>
    <property type="match status" value="1"/>
</dbReference>
<dbReference type="InterPro" id="IPR003661">
    <property type="entry name" value="HisK_dim/P_dom"/>
</dbReference>
<dbReference type="InterPro" id="IPR036097">
    <property type="entry name" value="HisK_dim/P_sf"/>
</dbReference>
<keyword evidence="3" id="KW-0597">Phosphoprotein</keyword>
<dbReference type="STRING" id="1297742.A176_007510"/>
<dbReference type="InterPro" id="IPR005467">
    <property type="entry name" value="His_kinase_dom"/>
</dbReference>
<dbReference type="GO" id="GO:0000155">
    <property type="term" value="F:phosphorelay sensor kinase activity"/>
    <property type="evidence" value="ECO:0007669"/>
    <property type="project" value="InterPro"/>
</dbReference>
<dbReference type="Proteomes" id="UP000009026">
    <property type="component" value="Chromosome"/>
</dbReference>
<dbReference type="Pfam" id="PF02518">
    <property type="entry name" value="HATPase_c"/>
    <property type="match status" value="1"/>
</dbReference>
<sequence length="736" mass="80040">MSEPPSSRPPSSAAPARTDAFLSEASRLLAESLDWEQTLATVVRLAVREWADVALLDVVEDDGRVCLGAFATRVPAWQRELEQRPPRPGPWSRGAAWDAALKDGVARWVTVPGGPALTAHAEPPRTPDGGTPHALYLLPLRKGPRSLGLLTLSFTEPHAQDTARVREAAEDFAHRAALALANAREHREALEGLRQRDLRLASMRAFLDAAPVGMALFDQDLRCVRANPKQAALNRLPTEAHPGRTLLELLGPRAAPVEVMMREVMHTGVPVVDQLLTDAGDGERRHFRVTHFPVVAGDTRVGVGTTVTEVTEQKVEEERLRFLAEATARLSHSLDWRTTLRTAAQLLVGGKLADYCTVDVLADDGRGLERVEALASDAATQQLLHDALRFPPPPGSRSPIRHVLETGRPMLAAHIDPAWRDALSLSPEHRKLMEALGGHSAMFVPLVARGRCLGVLSVVSQDPNRRYQDRDLDFLEDLASRTALAVDNAWLYREASRAVAARDEFVAIATHELRTPLSALQLQLASLLRAVDKGLPMPPERLHQGLASTQRQAERLSHLVTHLFEVARISTGRLDVEREDVDLSALVHRLVARMEEALVAAGCAPVTHANTPVIAHVDRLRVEQVLMNLLSNAMKYAPGQPVELSVDVEAGAALVVVRDWGPGIPAGAAPRIFERFERATGEHARASLGLGLYISRQIARAHGGDLTVETPSLGPGARFVLRLPLGEVPPAPTSSP</sequence>
<dbReference type="InterPro" id="IPR003594">
    <property type="entry name" value="HATPase_dom"/>
</dbReference>
<dbReference type="Pfam" id="PF01590">
    <property type="entry name" value="GAF"/>
    <property type="match status" value="1"/>
</dbReference>
<dbReference type="InterPro" id="IPR013656">
    <property type="entry name" value="PAS_4"/>
</dbReference>
<dbReference type="GO" id="GO:0009927">
    <property type="term" value="F:histidine phosphotransfer kinase activity"/>
    <property type="evidence" value="ECO:0007669"/>
    <property type="project" value="TreeGrafter"/>
</dbReference>
<dbReference type="InterPro" id="IPR003018">
    <property type="entry name" value="GAF"/>
</dbReference>
<organism evidence="7 8">
    <name type="scientific">Pseudomyxococcus hansupus</name>
    <dbReference type="NCBI Taxonomy" id="1297742"/>
    <lineage>
        <taxon>Bacteria</taxon>
        <taxon>Pseudomonadati</taxon>
        <taxon>Myxococcota</taxon>
        <taxon>Myxococcia</taxon>
        <taxon>Myxococcales</taxon>
        <taxon>Cystobacterineae</taxon>
        <taxon>Myxococcaceae</taxon>
        <taxon>Pseudomyxococcus</taxon>
    </lineage>
</organism>
<proteinExistence type="predicted"/>
<dbReference type="InterPro" id="IPR035965">
    <property type="entry name" value="PAS-like_dom_sf"/>
</dbReference>
<feature type="domain" description="Histidine kinase" evidence="6">
    <location>
        <begin position="508"/>
        <end position="727"/>
    </location>
</feature>
<dbReference type="PROSITE" id="PS50109">
    <property type="entry name" value="HIS_KIN"/>
    <property type="match status" value="1"/>
</dbReference>
<evidence type="ECO:0000256" key="2">
    <source>
        <dbReference type="ARBA" id="ARBA00012438"/>
    </source>
</evidence>
<dbReference type="eggNOG" id="COG2205">
    <property type="taxonomic scope" value="Bacteria"/>
</dbReference>